<proteinExistence type="predicted"/>
<protein>
    <submittedName>
        <fullName evidence="3">Indolepyruvate oxidoreductase subunit beta</fullName>
    </submittedName>
</protein>
<name>A0ABS8HWF1_9FIRM</name>
<evidence type="ECO:0000313" key="3">
    <source>
        <dbReference type="EMBL" id="MCC5466314.1"/>
    </source>
</evidence>
<dbReference type="EMBL" id="JAJHJB010000017">
    <property type="protein sequence ID" value="MCC5466314.1"/>
    <property type="molecule type" value="Genomic_DNA"/>
</dbReference>
<evidence type="ECO:0000256" key="1">
    <source>
        <dbReference type="ARBA" id="ARBA00023002"/>
    </source>
</evidence>
<dbReference type="Pfam" id="PF01558">
    <property type="entry name" value="POR"/>
    <property type="match status" value="1"/>
</dbReference>
<evidence type="ECO:0000313" key="4">
    <source>
        <dbReference type="Proteomes" id="UP001165492"/>
    </source>
</evidence>
<dbReference type="Gene3D" id="3.40.920.10">
    <property type="entry name" value="Pyruvate-ferredoxin oxidoreductase, PFOR, domain III"/>
    <property type="match status" value="1"/>
</dbReference>
<organism evidence="3 4">
    <name type="scientific">Pelosinus baikalensis</name>
    <dbReference type="NCBI Taxonomy" id="2892015"/>
    <lineage>
        <taxon>Bacteria</taxon>
        <taxon>Bacillati</taxon>
        <taxon>Bacillota</taxon>
        <taxon>Negativicutes</taxon>
        <taxon>Selenomonadales</taxon>
        <taxon>Sporomusaceae</taxon>
        <taxon>Pelosinus</taxon>
    </lineage>
</organism>
<reference evidence="3" key="1">
    <citation type="submission" date="2021-11" db="EMBL/GenBank/DDBJ databases">
        <title>Description of a new species Pelosinus isolated from the bottom sediments of Lake Baikal.</title>
        <authorList>
            <person name="Zakharyuk A."/>
        </authorList>
    </citation>
    <scope>NUCLEOTIDE SEQUENCE</scope>
    <source>
        <strain evidence="3">Bkl1</strain>
    </source>
</reference>
<dbReference type="NCBIfam" id="NF005325">
    <property type="entry name" value="PRK06853.1-5"/>
    <property type="match status" value="1"/>
</dbReference>
<dbReference type="InterPro" id="IPR052198">
    <property type="entry name" value="IorB_Oxidoreductase"/>
</dbReference>
<keyword evidence="4" id="KW-1185">Reference proteome</keyword>
<keyword evidence="1" id="KW-0560">Oxidoreductase</keyword>
<dbReference type="InterPro" id="IPR019752">
    <property type="entry name" value="Pyrv/ketoisovalerate_OxRed_cat"/>
</dbReference>
<dbReference type="InterPro" id="IPR002869">
    <property type="entry name" value="Pyrv_flavodox_OxRed_cen"/>
</dbReference>
<dbReference type="SUPFAM" id="SSF53323">
    <property type="entry name" value="Pyruvate-ferredoxin oxidoreductase, PFOR, domain III"/>
    <property type="match status" value="1"/>
</dbReference>
<comment type="caution">
    <text evidence="3">The sequence shown here is derived from an EMBL/GenBank/DDBJ whole genome shotgun (WGS) entry which is preliminary data.</text>
</comment>
<dbReference type="Proteomes" id="UP001165492">
    <property type="component" value="Unassembled WGS sequence"/>
</dbReference>
<gene>
    <name evidence="3" type="ORF">LMF89_13220</name>
</gene>
<dbReference type="PANTHER" id="PTHR43854">
    <property type="entry name" value="INDOLEPYRUVATE OXIDOREDUCTASE SUBUNIT IORB"/>
    <property type="match status" value="1"/>
</dbReference>
<feature type="domain" description="Pyruvate/ketoisovalerate oxidoreductase catalytic" evidence="2">
    <location>
        <begin position="12"/>
        <end position="187"/>
    </location>
</feature>
<dbReference type="RefSeq" id="WP_229535481.1">
    <property type="nucleotide sequence ID" value="NZ_JAJHJB010000017.1"/>
</dbReference>
<accession>A0ABS8HWF1</accession>
<sequence>MDVKNILLVGVGGQGTILASKILSDGLITAGYDVKMSEVHGMAQRGGSVSTQVRYGKKVYSPIIGKGQADILVAFETMEALRWLEYINPKGTAIVNDYQIPFALILMGQIDYPDGILELIQQKVKTTVLKAAEIAVQLGNAKTMNIVLFGALVKAMSLENIDWEQAIRNHVKAKTVDINLEAFHAGLTGDRFLVPKINATT</sequence>
<evidence type="ECO:0000259" key="2">
    <source>
        <dbReference type="Pfam" id="PF01558"/>
    </source>
</evidence>
<dbReference type="PANTHER" id="PTHR43854:SF1">
    <property type="entry name" value="INDOLEPYRUVATE OXIDOREDUCTASE SUBUNIT IORB"/>
    <property type="match status" value="1"/>
</dbReference>